<accession>A0AAX6MUK5</accession>
<proteinExistence type="inferred from homology"/>
<keyword evidence="9" id="KW-0408">Iron</keyword>
<evidence type="ECO:0000256" key="11">
    <source>
        <dbReference type="ARBA" id="ARBA00023136"/>
    </source>
</evidence>
<keyword evidence="5 12" id="KW-0812">Transmembrane</keyword>
<feature type="transmembrane region" description="Helical" evidence="12">
    <location>
        <begin position="12"/>
        <end position="30"/>
    </location>
</feature>
<dbReference type="GO" id="GO:0005506">
    <property type="term" value="F:iron ion binding"/>
    <property type="evidence" value="ECO:0007669"/>
    <property type="project" value="InterPro"/>
</dbReference>
<keyword evidence="8" id="KW-0560">Oxidoreductase</keyword>
<dbReference type="PANTHER" id="PTHR46206:SF5">
    <property type="entry name" value="P450, PUTATIVE (EUROFUNG)-RELATED"/>
    <property type="match status" value="1"/>
</dbReference>
<evidence type="ECO:0000256" key="2">
    <source>
        <dbReference type="ARBA" id="ARBA00004370"/>
    </source>
</evidence>
<evidence type="ECO:0000256" key="12">
    <source>
        <dbReference type="SAM" id="Phobius"/>
    </source>
</evidence>
<dbReference type="InterPro" id="IPR036396">
    <property type="entry name" value="Cyt_P450_sf"/>
</dbReference>
<dbReference type="PANTHER" id="PTHR46206">
    <property type="entry name" value="CYTOCHROME P450"/>
    <property type="match status" value="1"/>
</dbReference>
<dbReference type="SUPFAM" id="SSF48264">
    <property type="entry name" value="Cytochrome P450"/>
    <property type="match status" value="1"/>
</dbReference>
<evidence type="ECO:0000313" key="14">
    <source>
        <dbReference type="Proteomes" id="UP001369815"/>
    </source>
</evidence>
<evidence type="ECO:0000256" key="6">
    <source>
        <dbReference type="ARBA" id="ARBA00022723"/>
    </source>
</evidence>
<protein>
    <submittedName>
        <fullName evidence="13">Uncharacterized protein</fullName>
    </submittedName>
</protein>
<organism evidence="13 14">
    <name type="scientific">Daldinia eschscholtzii</name>
    <dbReference type="NCBI Taxonomy" id="292717"/>
    <lineage>
        <taxon>Eukaryota</taxon>
        <taxon>Fungi</taxon>
        <taxon>Dikarya</taxon>
        <taxon>Ascomycota</taxon>
        <taxon>Pezizomycotina</taxon>
        <taxon>Sordariomycetes</taxon>
        <taxon>Xylariomycetidae</taxon>
        <taxon>Xylariales</taxon>
        <taxon>Hypoxylaceae</taxon>
        <taxon>Daldinia</taxon>
    </lineage>
</organism>
<evidence type="ECO:0000256" key="4">
    <source>
        <dbReference type="ARBA" id="ARBA00022617"/>
    </source>
</evidence>
<evidence type="ECO:0000256" key="10">
    <source>
        <dbReference type="ARBA" id="ARBA00023033"/>
    </source>
</evidence>
<keyword evidence="6" id="KW-0479">Metal-binding</keyword>
<keyword evidence="11 12" id="KW-0472">Membrane</keyword>
<keyword evidence="7 12" id="KW-1133">Transmembrane helix</keyword>
<reference evidence="13 14" key="1">
    <citation type="journal article" date="2024" name="Front Chem Biol">
        <title>Unveiling the potential of Daldinia eschscholtzii MFLUCC 19-0629 through bioactivity and bioinformatics studies for enhanced sustainable agriculture production.</title>
        <authorList>
            <person name="Brooks S."/>
            <person name="Weaver J.A."/>
            <person name="Klomchit A."/>
            <person name="Alharthi S.A."/>
            <person name="Onlamun T."/>
            <person name="Nurani R."/>
            <person name="Vong T.K."/>
            <person name="Alberti F."/>
            <person name="Greco C."/>
        </authorList>
    </citation>
    <scope>NUCLEOTIDE SEQUENCE [LARGE SCALE GENOMIC DNA]</scope>
    <source>
        <strain evidence="13">MFLUCC 19-0629</strain>
    </source>
</reference>
<dbReference type="GO" id="GO:0020037">
    <property type="term" value="F:heme binding"/>
    <property type="evidence" value="ECO:0007669"/>
    <property type="project" value="InterPro"/>
</dbReference>
<dbReference type="GO" id="GO:0004497">
    <property type="term" value="F:monooxygenase activity"/>
    <property type="evidence" value="ECO:0007669"/>
    <property type="project" value="UniProtKB-KW"/>
</dbReference>
<dbReference type="GO" id="GO:0016705">
    <property type="term" value="F:oxidoreductase activity, acting on paired donors, with incorporation or reduction of molecular oxygen"/>
    <property type="evidence" value="ECO:0007669"/>
    <property type="project" value="InterPro"/>
</dbReference>
<gene>
    <name evidence="13" type="ORF">Daesc_001604</name>
</gene>
<keyword evidence="14" id="KW-1185">Reference proteome</keyword>
<dbReference type="AlphaFoldDB" id="A0AAX6MUK5"/>
<comment type="caution">
    <text evidence="13">The sequence shown here is derived from an EMBL/GenBank/DDBJ whole genome shotgun (WGS) entry which is preliminary data.</text>
</comment>
<evidence type="ECO:0000256" key="3">
    <source>
        <dbReference type="ARBA" id="ARBA00010617"/>
    </source>
</evidence>
<evidence type="ECO:0000256" key="8">
    <source>
        <dbReference type="ARBA" id="ARBA00023002"/>
    </source>
</evidence>
<dbReference type="Proteomes" id="UP001369815">
    <property type="component" value="Unassembled WGS sequence"/>
</dbReference>
<comment type="subcellular location">
    <subcellularLocation>
        <location evidence="2">Membrane</location>
    </subcellularLocation>
</comment>
<sequence length="238" mass="26464">MLSSTFSYPLDTAFPAGAALALVLMLALLFTAPRTCDTPLVPRIWSTVNSRIKAWVFLLNGRKIMQGAYIESQGAPFYVDVPENRYCVVSSQEHIKEMDAAPQSVLSLLAAAEDLIQPKYTMKGFNWVEGRQGTEGATLMRTLRNDLTDRLPEILPELRLLTSALVDEHFESLPSENGAKVFDVFPLVRRAIAHSNAFIFFGKDFSQNAEFIKAGVSMVEHTLVISDTIRLLPEIIAE</sequence>
<evidence type="ECO:0000256" key="7">
    <source>
        <dbReference type="ARBA" id="ARBA00022989"/>
    </source>
</evidence>
<comment type="cofactor">
    <cofactor evidence="1">
        <name>heme</name>
        <dbReference type="ChEBI" id="CHEBI:30413"/>
    </cofactor>
</comment>
<name>A0AAX6MUK5_9PEZI</name>
<evidence type="ECO:0000256" key="5">
    <source>
        <dbReference type="ARBA" id="ARBA00022692"/>
    </source>
</evidence>
<dbReference type="EMBL" id="JBANMG010000002">
    <property type="protein sequence ID" value="KAK6956328.1"/>
    <property type="molecule type" value="Genomic_DNA"/>
</dbReference>
<keyword evidence="4" id="KW-0349">Heme</keyword>
<evidence type="ECO:0000256" key="1">
    <source>
        <dbReference type="ARBA" id="ARBA00001971"/>
    </source>
</evidence>
<evidence type="ECO:0000313" key="13">
    <source>
        <dbReference type="EMBL" id="KAK6956328.1"/>
    </source>
</evidence>
<dbReference type="GO" id="GO:0016020">
    <property type="term" value="C:membrane"/>
    <property type="evidence" value="ECO:0007669"/>
    <property type="project" value="UniProtKB-SubCell"/>
</dbReference>
<dbReference type="Gene3D" id="1.10.630.10">
    <property type="entry name" value="Cytochrome P450"/>
    <property type="match status" value="1"/>
</dbReference>
<comment type="similarity">
    <text evidence="3">Belongs to the cytochrome P450 family.</text>
</comment>
<keyword evidence="10" id="KW-0503">Monooxygenase</keyword>
<evidence type="ECO:0000256" key="9">
    <source>
        <dbReference type="ARBA" id="ARBA00023004"/>
    </source>
</evidence>